<name>A0A4D9DWK9_9SAUR</name>
<dbReference type="GO" id="GO:0031625">
    <property type="term" value="F:ubiquitin protein ligase binding"/>
    <property type="evidence" value="ECO:0007669"/>
    <property type="project" value="TreeGrafter"/>
</dbReference>
<feature type="compositionally biased region" description="Low complexity" evidence="1">
    <location>
        <begin position="436"/>
        <end position="450"/>
    </location>
</feature>
<proteinExistence type="predicted"/>
<feature type="compositionally biased region" description="Basic and acidic residues" evidence="1">
    <location>
        <begin position="16"/>
        <end position="30"/>
    </location>
</feature>
<dbReference type="OrthoDB" id="9424365at2759"/>
<dbReference type="InterPro" id="IPR031400">
    <property type="entry name" value="GGN"/>
</dbReference>
<feature type="compositionally biased region" description="Pro residues" evidence="1">
    <location>
        <begin position="619"/>
        <end position="636"/>
    </location>
</feature>
<feature type="compositionally biased region" description="Polar residues" evidence="1">
    <location>
        <begin position="92"/>
        <end position="101"/>
    </location>
</feature>
<dbReference type="PANTHER" id="PTHR47742:SF1">
    <property type="entry name" value="GAMETOGENETIN"/>
    <property type="match status" value="1"/>
</dbReference>
<reference evidence="2 3" key="1">
    <citation type="submission" date="2019-04" db="EMBL/GenBank/DDBJ databases">
        <title>Draft genome of the big-headed turtle Platysternon megacephalum.</title>
        <authorList>
            <person name="Gong S."/>
        </authorList>
    </citation>
    <scope>NUCLEOTIDE SEQUENCE [LARGE SCALE GENOMIC DNA]</scope>
    <source>
        <strain evidence="2">DO16091913</strain>
        <tissue evidence="2">Muscle</tissue>
    </source>
</reference>
<reference evidence="2 3" key="2">
    <citation type="submission" date="2019-04" db="EMBL/GenBank/DDBJ databases">
        <title>The genome sequence of big-headed turtle.</title>
        <authorList>
            <person name="Gong S."/>
        </authorList>
    </citation>
    <scope>NUCLEOTIDE SEQUENCE [LARGE SCALE GENOMIC DNA]</scope>
    <source>
        <strain evidence="2">DO16091913</strain>
        <tissue evidence="2">Muscle</tissue>
    </source>
</reference>
<keyword evidence="3" id="KW-1185">Reference proteome</keyword>
<feature type="region of interest" description="Disordered" evidence="1">
    <location>
        <begin position="1"/>
        <end position="336"/>
    </location>
</feature>
<dbReference type="GO" id="GO:0006302">
    <property type="term" value="P:double-strand break repair"/>
    <property type="evidence" value="ECO:0007669"/>
    <property type="project" value="InterPro"/>
</dbReference>
<protein>
    <submittedName>
        <fullName evidence="2">Macrophage-stimulating protein receptor</fullName>
    </submittedName>
</protein>
<dbReference type="STRING" id="55544.A0A4D9DWK9"/>
<evidence type="ECO:0000256" key="1">
    <source>
        <dbReference type="SAM" id="MobiDB-lite"/>
    </source>
</evidence>
<feature type="compositionally biased region" description="Polar residues" evidence="1">
    <location>
        <begin position="230"/>
        <end position="242"/>
    </location>
</feature>
<feature type="region of interest" description="Disordered" evidence="1">
    <location>
        <begin position="465"/>
        <end position="748"/>
    </location>
</feature>
<dbReference type="PANTHER" id="PTHR47742">
    <property type="entry name" value="GAMETOGENETIN"/>
    <property type="match status" value="1"/>
</dbReference>
<feature type="compositionally biased region" description="Polar residues" evidence="1">
    <location>
        <begin position="305"/>
        <end position="315"/>
    </location>
</feature>
<keyword evidence="2" id="KW-0675">Receptor</keyword>
<feature type="region of interest" description="Disordered" evidence="1">
    <location>
        <begin position="383"/>
        <end position="450"/>
    </location>
</feature>
<accession>A0A4D9DWK9</accession>
<dbReference type="GO" id="GO:0007276">
    <property type="term" value="P:gamete generation"/>
    <property type="evidence" value="ECO:0007669"/>
    <property type="project" value="InterPro"/>
</dbReference>
<feature type="compositionally biased region" description="Basic residues" evidence="1">
    <location>
        <begin position="696"/>
        <end position="711"/>
    </location>
</feature>
<dbReference type="Proteomes" id="UP000297703">
    <property type="component" value="Unassembled WGS sequence"/>
</dbReference>
<dbReference type="EMBL" id="QXTE01000329">
    <property type="protein sequence ID" value="TFJ99429.1"/>
    <property type="molecule type" value="Genomic_DNA"/>
</dbReference>
<feature type="compositionally biased region" description="Polar residues" evidence="1">
    <location>
        <begin position="558"/>
        <end position="567"/>
    </location>
</feature>
<dbReference type="AlphaFoldDB" id="A0A4D9DWK9"/>
<organism evidence="2 3">
    <name type="scientific">Platysternon megacephalum</name>
    <name type="common">big-headed turtle</name>
    <dbReference type="NCBI Taxonomy" id="55544"/>
    <lineage>
        <taxon>Eukaryota</taxon>
        <taxon>Metazoa</taxon>
        <taxon>Chordata</taxon>
        <taxon>Craniata</taxon>
        <taxon>Vertebrata</taxon>
        <taxon>Euteleostomi</taxon>
        <taxon>Archelosauria</taxon>
        <taxon>Testudinata</taxon>
        <taxon>Testudines</taxon>
        <taxon>Cryptodira</taxon>
        <taxon>Durocryptodira</taxon>
        <taxon>Testudinoidea</taxon>
        <taxon>Platysternidae</taxon>
        <taxon>Platysternon</taxon>
    </lineage>
</organism>
<dbReference type="Pfam" id="PF15685">
    <property type="entry name" value="GGN"/>
    <property type="match status" value="1"/>
</dbReference>
<sequence>MGNVQSEASQDVDPAQGKDKEGKPGADDRCLAGTPSGAGSESGALPPHPETFAAKEPSQPLNRDPGRRGKQAASSEMGKSCSKKSKLKLSSMWVQNSSSLSRDPGLGDNDSAQELGRGKAGEAGLTCLSGDASLDTEPSPALDIPGTHQGEPKGQKATSGSQNPPPEQDLLRSKKAAPKGKSKGETVSIMKQGGQGDLPGKSAAAPVLLERAQGIGAPKGTSGPEGCSQPALTKTQTQSSVLDNPARADAPNPNDQGGPNDAAEMNPTRTAPPRPPAVSGGKKQPPPHEEGSPGSHGDSKAPASPCQSPTGQAKTRGSRAKEPPGSEEDGVNAEGVQALLEHGLSFLYKVTIQPGQRPPSVNAIKHRAGLISSGISYADALKQCPQKKAPSSVSGSPKVAEKLPSLKGLERRDQEDLSSLTQAFLEQFQKMGTKEQASPATQPQSQAKQQLHLVKILDDLTSFNFRSLEGQKPRVPTPYPQRRKGQGRNSPRFGSDVSRLVSFLGNDPKLDGLRQDEGHPQPVRAWLADDTRKDPGPNGELPGEPPQLSPAFVAEPEQLTQAGATQQRKPETPSPARAPGLPTPDLPALPSGEAAAASTVQPGKGEDQAMALPGQGTIPPTPAPPVPTCPAAPRPSCPMGAQRQAALVQSSTSKGAPGHVRPKTRKQATTKLQPRSTWQPKVAASPAQKPQEKLKAHGQPKAKAQKIKSQRQGREAPEPQVAPAEPCQDTASEQGPDGSHDKPQASARHWPPFQIMDSCPRKCYCKHQDQRKLPRNISAWLTPSANHLAEPPWVSTAILAGSLVAGTRFFLDSYEQQTGDDD</sequence>
<evidence type="ECO:0000313" key="3">
    <source>
        <dbReference type="Proteomes" id="UP000297703"/>
    </source>
</evidence>
<comment type="caution">
    <text evidence="2">The sequence shown here is derived from an EMBL/GenBank/DDBJ whole genome shotgun (WGS) entry which is preliminary data.</text>
</comment>
<feature type="compositionally biased region" description="Polar residues" evidence="1">
    <location>
        <begin position="669"/>
        <end position="679"/>
    </location>
</feature>
<evidence type="ECO:0000313" key="2">
    <source>
        <dbReference type="EMBL" id="TFJ99429.1"/>
    </source>
</evidence>
<feature type="compositionally biased region" description="Basic and acidic residues" evidence="1">
    <location>
        <begin position="508"/>
        <end position="519"/>
    </location>
</feature>
<gene>
    <name evidence="2" type="ORF">DR999_PMT18523</name>
</gene>